<keyword evidence="2 4" id="KW-0863">Zinc-finger</keyword>
<feature type="domain" description="PHD-type" evidence="6">
    <location>
        <begin position="489"/>
        <end position="545"/>
    </location>
</feature>
<evidence type="ECO:0000256" key="2">
    <source>
        <dbReference type="ARBA" id="ARBA00022771"/>
    </source>
</evidence>
<keyword evidence="8" id="KW-1185">Reference proteome</keyword>
<dbReference type="InterPro" id="IPR019786">
    <property type="entry name" value="Zinc_finger_PHD-type_CS"/>
</dbReference>
<evidence type="ECO:0000313" key="7">
    <source>
        <dbReference type="EMBL" id="MQL82052.1"/>
    </source>
</evidence>
<sequence length="643" mass="72189">MDGRIVIGVMANPNPNLVGIGRISHGRFRSDLADSAIHGVSGIGCVYTSAPSFPENPIKWPSSFLVLDTQMEHRRSQFPGALCCLPQPQLWFEKSFFGLLHCKKMEALTDYLKAVEEQHGTSTCNGVHEVGEPARIEHHWRTVLEQLLPSEDVGLDGIWNCLRKALMSGHFSFANKSSTHATKAKYTPEGNRNFCNETKRVNNFFKTAEKHEDSTSSEVQRDSDDQTDVHVITRKCQNVLIEVLLSDKFASLCDLLLENFPGIKADSIVDLHLINSKMRNGAYGRSAGLLHQDLQQVWERIRKIGQEMSLLATSLSNISQASCQSQKPSRVGTEKKNSMDSHTTTQFPCESDRSTKHEQTEASCLYKVSTCKECDDKLDGKGNVICDGCEAIYHSTCVPEVHGTSSENWYCPLCTVDKRESVEHNIVRTHVDGPHQNCIVCDRLKALGMIEQPTKDELEDATTDDESRESSVSSMDSEGSPQPSRTAMSNLCKICGTCEDEDKRFIKCDHSLCLYKYYHIRCLKTSQIAIRPQVGCWYCPSCLCRACLKDKDDDLIVMCDGCDEAYHTYCMKPPLTSVPKGKWYCVPCNILRAKQGMKNYEQWILQQHNKSGDNLCNGSNRSMDLLVSAVEKVERLAAVRQKR</sequence>
<keyword evidence="3" id="KW-0862">Zinc</keyword>
<dbReference type="SUPFAM" id="SSF57903">
    <property type="entry name" value="FYVE/PHD zinc finger"/>
    <property type="match status" value="3"/>
</dbReference>
<comment type="caution">
    <text evidence="7">The sequence shown here is derived from an EMBL/GenBank/DDBJ whole genome shotgun (WGS) entry which is preliminary data.</text>
</comment>
<feature type="domain" description="PHD-type" evidence="6">
    <location>
        <begin position="368"/>
        <end position="417"/>
    </location>
</feature>
<dbReference type="SMART" id="SM00249">
    <property type="entry name" value="PHD"/>
    <property type="match status" value="3"/>
</dbReference>
<dbReference type="PROSITE" id="PS50016">
    <property type="entry name" value="ZF_PHD_2"/>
    <property type="match status" value="3"/>
</dbReference>
<organism evidence="7 8">
    <name type="scientific">Colocasia esculenta</name>
    <name type="common">Wild taro</name>
    <name type="synonym">Arum esculentum</name>
    <dbReference type="NCBI Taxonomy" id="4460"/>
    <lineage>
        <taxon>Eukaryota</taxon>
        <taxon>Viridiplantae</taxon>
        <taxon>Streptophyta</taxon>
        <taxon>Embryophyta</taxon>
        <taxon>Tracheophyta</taxon>
        <taxon>Spermatophyta</taxon>
        <taxon>Magnoliopsida</taxon>
        <taxon>Liliopsida</taxon>
        <taxon>Araceae</taxon>
        <taxon>Aroideae</taxon>
        <taxon>Colocasieae</taxon>
        <taxon>Colocasia</taxon>
    </lineage>
</organism>
<dbReference type="Pfam" id="PF00628">
    <property type="entry name" value="PHD"/>
    <property type="match status" value="1"/>
</dbReference>
<dbReference type="Proteomes" id="UP000652761">
    <property type="component" value="Unassembled WGS sequence"/>
</dbReference>
<gene>
    <name evidence="7" type="ORF">Taro_014538</name>
</gene>
<proteinExistence type="predicted"/>
<dbReference type="InterPro" id="IPR019787">
    <property type="entry name" value="Znf_PHD-finger"/>
</dbReference>
<dbReference type="OrthoDB" id="1903104at2759"/>
<dbReference type="Gene3D" id="3.30.40.10">
    <property type="entry name" value="Zinc/RING finger domain, C3HC4 (zinc finger)"/>
    <property type="match status" value="3"/>
</dbReference>
<feature type="compositionally biased region" description="Low complexity" evidence="5">
    <location>
        <begin position="470"/>
        <end position="480"/>
    </location>
</feature>
<protein>
    <recommendedName>
        <fullName evidence="6">PHD-type domain-containing protein</fullName>
    </recommendedName>
</protein>
<reference evidence="7" key="1">
    <citation type="submission" date="2017-07" db="EMBL/GenBank/DDBJ databases">
        <title>Taro Niue Genome Assembly and Annotation.</title>
        <authorList>
            <person name="Atibalentja N."/>
            <person name="Keating K."/>
            <person name="Fields C.J."/>
        </authorList>
    </citation>
    <scope>NUCLEOTIDE SEQUENCE</scope>
    <source>
        <strain evidence="7">Niue_2</strain>
        <tissue evidence="7">Leaf</tissue>
    </source>
</reference>
<evidence type="ECO:0000256" key="1">
    <source>
        <dbReference type="ARBA" id="ARBA00022723"/>
    </source>
</evidence>
<evidence type="ECO:0000256" key="4">
    <source>
        <dbReference type="PROSITE-ProRule" id="PRU00146"/>
    </source>
</evidence>
<dbReference type="GO" id="GO:0008270">
    <property type="term" value="F:zinc ion binding"/>
    <property type="evidence" value="ECO:0007669"/>
    <property type="project" value="UniProtKB-KW"/>
</dbReference>
<dbReference type="InterPro" id="IPR001965">
    <property type="entry name" value="Znf_PHD"/>
</dbReference>
<dbReference type="InterPro" id="IPR011011">
    <property type="entry name" value="Znf_FYVE_PHD"/>
</dbReference>
<feature type="domain" description="PHD-type" evidence="6">
    <location>
        <begin position="541"/>
        <end position="591"/>
    </location>
</feature>
<evidence type="ECO:0000256" key="3">
    <source>
        <dbReference type="ARBA" id="ARBA00022833"/>
    </source>
</evidence>
<dbReference type="EMBL" id="NMUH01000606">
    <property type="protein sequence ID" value="MQL82052.1"/>
    <property type="molecule type" value="Genomic_DNA"/>
</dbReference>
<dbReference type="PROSITE" id="PS01359">
    <property type="entry name" value="ZF_PHD_1"/>
    <property type="match status" value="1"/>
</dbReference>
<name>A0A843U990_COLES</name>
<keyword evidence="1" id="KW-0479">Metal-binding</keyword>
<feature type="region of interest" description="Disordered" evidence="5">
    <location>
        <begin position="323"/>
        <end position="352"/>
    </location>
</feature>
<dbReference type="AlphaFoldDB" id="A0A843U990"/>
<evidence type="ECO:0000256" key="5">
    <source>
        <dbReference type="SAM" id="MobiDB-lite"/>
    </source>
</evidence>
<dbReference type="PANTHER" id="PTHR47162">
    <property type="entry name" value="OS02G0192300 PROTEIN"/>
    <property type="match status" value="1"/>
</dbReference>
<accession>A0A843U990</accession>
<dbReference type="PANTHER" id="PTHR47162:SF9">
    <property type="entry name" value="PHD FINGER PROTEIN EHD3-LIKE"/>
    <property type="match status" value="1"/>
</dbReference>
<evidence type="ECO:0000313" key="8">
    <source>
        <dbReference type="Proteomes" id="UP000652761"/>
    </source>
</evidence>
<dbReference type="InterPro" id="IPR013083">
    <property type="entry name" value="Znf_RING/FYVE/PHD"/>
</dbReference>
<evidence type="ECO:0000259" key="6">
    <source>
        <dbReference type="PROSITE" id="PS50016"/>
    </source>
</evidence>
<feature type="region of interest" description="Disordered" evidence="5">
    <location>
        <begin position="453"/>
        <end position="487"/>
    </location>
</feature>
<feature type="compositionally biased region" description="Acidic residues" evidence="5">
    <location>
        <begin position="457"/>
        <end position="467"/>
    </location>
</feature>